<dbReference type="InterPro" id="IPR002035">
    <property type="entry name" value="VWF_A"/>
</dbReference>
<feature type="compositionally biased region" description="Acidic residues" evidence="1">
    <location>
        <begin position="33"/>
        <end position="44"/>
    </location>
</feature>
<accession>A0A2S9Y654</accession>
<feature type="compositionally biased region" description="Polar residues" evidence="1">
    <location>
        <begin position="72"/>
        <end position="81"/>
    </location>
</feature>
<evidence type="ECO:0000259" key="2">
    <source>
        <dbReference type="PROSITE" id="PS50234"/>
    </source>
</evidence>
<evidence type="ECO:0000313" key="3">
    <source>
        <dbReference type="EMBL" id="PRQ00589.1"/>
    </source>
</evidence>
<evidence type="ECO:0000313" key="4">
    <source>
        <dbReference type="Proteomes" id="UP000238823"/>
    </source>
</evidence>
<dbReference type="AlphaFoldDB" id="A0A2S9Y654"/>
<dbReference type="SMART" id="SM00327">
    <property type="entry name" value="VWA"/>
    <property type="match status" value="1"/>
</dbReference>
<dbReference type="EMBL" id="PVNL01000118">
    <property type="protein sequence ID" value="PRQ00589.1"/>
    <property type="molecule type" value="Genomic_DNA"/>
</dbReference>
<reference evidence="3 4" key="1">
    <citation type="submission" date="2018-03" db="EMBL/GenBank/DDBJ databases">
        <title>Draft Genome Sequences of the Obligatory Marine Myxobacteria Enhygromyxa salina SWB007.</title>
        <authorList>
            <person name="Poehlein A."/>
            <person name="Moghaddam J.A."/>
            <person name="Harms H."/>
            <person name="Alanjari M."/>
            <person name="Koenig G.M."/>
            <person name="Daniel R."/>
            <person name="Schaeberle T.F."/>
        </authorList>
    </citation>
    <scope>NUCLEOTIDE SEQUENCE [LARGE SCALE GENOMIC DNA]</scope>
    <source>
        <strain evidence="3 4">SWB007</strain>
    </source>
</reference>
<dbReference type="RefSeq" id="WP_146158318.1">
    <property type="nucleotide sequence ID" value="NZ_PVNL01000118.1"/>
</dbReference>
<comment type="caution">
    <text evidence="3">The sequence shown here is derived from an EMBL/GenBank/DDBJ whole genome shotgun (WGS) entry which is preliminary data.</text>
</comment>
<dbReference type="Gene3D" id="3.40.50.410">
    <property type="entry name" value="von Willebrand factor, type A domain"/>
    <property type="match status" value="1"/>
</dbReference>
<protein>
    <recommendedName>
        <fullName evidence="2">VWFA domain-containing protein</fullName>
    </recommendedName>
</protein>
<name>A0A2S9Y654_9BACT</name>
<dbReference type="PROSITE" id="PS51257">
    <property type="entry name" value="PROKAR_LIPOPROTEIN"/>
    <property type="match status" value="1"/>
</dbReference>
<dbReference type="Proteomes" id="UP000238823">
    <property type="component" value="Unassembled WGS sequence"/>
</dbReference>
<evidence type="ECO:0000256" key="1">
    <source>
        <dbReference type="SAM" id="MobiDB-lite"/>
    </source>
</evidence>
<feature type="domain" description="VWFA" evidence="2">
    <location>
        <begin position="89"/>
        <end position="316"/>
    </location>
</feature>
<sequence length="391" mass="40488">MPDSSRRLTTSLFALAGATLITACIEEPNASPIDEDGIAIEESGETAAPDPSADGDGDADADADADGDGDGESQSCESTTAIASNVPPNVILVLDKSRSMVNNKWDDDDDDDTQKVTRWHSLHSTVAAITNQYQDGMRLGLTLFPSIDATSSYEKACMVSSVPEVAPALGNASSILAAIPDADDMDLYGATPAAAGVATALAHLESLGPDDPAAMILVTDGAANCDPSKQGDARFDAYDENLPLVVADAWERAHIPTYVIGIDIEAESVSPATNPRMKLDEVAQVGGVALGGEVGFYDATDANTLLAALDEIAAAVSCTVQLDMAAASVDELTIVIDGQTIPRLDSCAEGDGWVFTDPDGSLDSIELCHASCEALVDVGELEAEFPCPPQP</sequence>
<dbReference type="SUPFAM" id="SSF53300">
    <property type="entry name" value="vWA-like"/>
    <property type="match status" value="1"/>
</dbReference>
<gene>
    <name evidence="3" type="ORF">ENSA7_60840</name>
</gene>
<dbReference type="PROSITE" id="PS50234">
    <property type="entry name" value="VWFA"/>
    <property type="match status" value="1"/>
</dbReference>
<dbReference type="OrthoDB" id="5501224at2"/>
<proteinExistence type="predicted"/>
<organism evidence="3 4">
    <name type="scientific">Enhygromyxa salina</name>
    <dbReference type="NCBI Taxonomy" id="215803"/>
    <lineage>
        <taxon>Bacteria</taxon>
        <taxon>Pseudomonadati</taxon>
        <taxon>Myxococcota</taxon>
        <taxon>Polyangia</taxon>
        <taxon>Nannocystales</taxon>
        <taxon>Nannocystaceae</taxon>
        <taxon>Enhygromyxa</taxon>
    </lineage>
</organism>
<dbReference type="InterPro" id="IPR036465">
    <property type="entry name" value="vWFA_dom_sf"/>
</dbReference>
<feature type="compositionally biased region" description="Acidic residues" evidence="1">
    <location>
        <begin position="53"/>
        <end position="71"/>
    </location>
</feature>
<feature type="region of interest" description="Disordered" evidence="1">
    <location>
        <begin position="27"/>
        <end position="81"/>
    </location>
</feature>